<dbReference type="SMART" id="SM00812">
    <property type="entry name" value="Alpha_L_fucos"/>
    <property type="match status" value="1"/>
</dbReference>
<dbReference type="Gene3D" id="3.20.20.80">
    <property type="entry name" value="Glycosidases"/>
    <property type="match status" value="1"/>
</dbReference>
<dbReference type="InterPro" id="IPR016286">
    <property type="entry name" value="FUC_metazoa-typ"/>
</dbReference>
<dbReference type="OrthoDB" id="6039950at2759"/>
<dbReference type="InterPro" id="IPR000933">
    <property type="entry name" value="Glyco_hydro_29"/>
</dbReference>
<keyword evidence="5" id="KW-0378">Hydrolase</keyword>
<keyword evidence="4 7" id="KW-0732">Signal</keyword>
<dbReference type="EMBL" id="CAJOBC010000087">
    <property type="protein sequence ID" value="CAF3534405.1"/>
    <property type="molecule type" value="Genomic_DNA"/>
</dbReference>
<dbReference type="PANTHER" id="PTHR10030:SF37">
    <property type="entry name" value="ALPHA-L-FUCOSIDASE-RELATED"/>
    <property type="match status" value="1"/>
</dbReference>
<sequence>MTLTYFTLLLAVSQYIRIFGQYSPNWDSLDTRPLPQWYDEAKIGIFIHWGVFSVQSYKEWFWYAWKKDNPDPDVVEFMRKNYPPDFTYADFAKEFHAELYDPNEWADIFQASGAKYIVLTSKHHEGYTMWPSKYSWNWNAMDVGPHRDLLGDLANAIRNRTKIVFGLYHSLYEWFHPLYLADKSKSFNTQLFVKQKTLPELYEIVNTYKPEVIWSDGDWGRLFITLQLFF</sequence>
<dbReference type="Proteomes" id="UP000681722">
    <property type="component" value="Unassembled WGS sequence"/>
</dbReference>
<evidence type="ECO:0000256" key="4">
    <source>
        <dbReference type="ARBA" id="ARBA00022729"/>
    </source>
</evidence>
<comment type="similarity">
    <text evidence="2">Belongs to the glycosyl hydrolase 29 family.</text>
</comment>
<evidence type="ECO:0000256" key="2">
    <source>
        <dbReference type="ARBA" id="ARBA00007951"/>
    </source>
</evidence>
<dbReference type="GO" id="GO:0006004">
    <property type="term" value="P:fucose metabolic process"/>
    <property type="evidence" value="ECO:0007669"/>
    <property type="project" value="InterPro"/>
</dbReference>
<evidence type="ECO:0000313" key="10">
    <source>
        <dbReference type="EMBL" id="CAF3534405.1"/>
    </source>
</evidence>
<feature type="signal peptide" evidence="7">
    <location>
        <begin position="1"/>
        <end position="20"/>
    </location>
</feature>
<protein>
    <recommendedName>
        <fullName evidence="3">alpha-L-fucosidase</fullName>
        <ecNumber evidence="3">3.2.1.51</ecNumber>
    </recommendedName>
</protein>
<accession>A0A813PKL6</accession>
<feature type="domain" description="Glycoside hydrolase family 29 N-terminal" evidence="8">
    <location>
        <begin position="21"/>
        <end position="221"/>
    </location>
</feature>
<dbReference type="InterPro" id="IPR017853">
    <property type="entry name" value="GH"/>
</dbReference>
<reference evidence="9" key="1">
    <citation type="submission" date="2021-02" db="EMBL/GenBank/DDBJ databases">
        <authorList>
            <person name="Nowell W R."/>
        </authorList>
    </citation>
    <scope>NUCLEOTIDE SEQUENCE</scope>
</reference>
<dbReference type="GO" id="GO:0004560">
    <property type="term" value="F:alpha-L-fucosidase activity"/>
    <property type="evidence" value="ECO:0007669"/>
    <property type="project" value="UniProtKB-EC"/>
</dbReference>
<gene>
    <name evidence="9" type="ORF">GPM918_LOCUS1020</name>
    <name evidence="10" type="ORF">SRO942_LOCUS1020</name>
</gene>
<dbReference type="PRINTS" id="PR00741">
    <property type="entry name" value="GLHYDRLASE29"/>
</dbReference>
<dbReference type="Pfam" id="PF01120">
    <property type="entry name" value="Alpha_L_fucos"/>
    <property type="match status" value="1"/>
</dbReference>
<comment type="caution">
    <text evidence="9">The sequence shown here is derived from an EMBL/GenBank/DDBJ whole genome shotgun (WGS) entry which is preliminary data.</text>
</comment>
<comment type="function">
    <text evidence="1">Alpha-L-fucosidase is responsible for hydrolyzing the alpha-1,6-linked fucose joined to the reducing-end N-acetylglucosamine of the carbohydrate moieties of glycoproteins.</text>
</comment>
<evidence type="ECO:0000256" key="6">
    <source>
        <dbReference type="ARBA" id="ARBA00023295"/>
    </source>
</evidence>
<organism evidence="9 11">
    <name type="scientific">Didymodactylos carnosus</name>
    <dbReference type="NCBI Taxonomy" id="1234261"/>
    <lineage>
        <taxon>Eukaryota</taxon>
        <taxon>Metazoa</taxon>
        <taxon>Spiralia</taxon>
        <taxon>Gnathifera</taxon>
        <taxon>Rotifera</taxon>
        <taxon>Eurotatoria</taxon>
        <taxon>Bdelloidea</taxon>
        <taxon>Philodinida</taxon>
        <taxon>Philodinidae</taxon>
        <taxon>Didymodactylos</taxon>
    </lineage>
</organism>
<dbReference type="SUPFAM" id="SSF51445">
    <property type="entry name" value="(Trans)glycosidases"/>
    <property type="match status" value="1"/>
</dbReference>
<keyword evidence="6" id="KW-0326">Glycosidase</keyword>
<evidence type="ECO:0000256" key="5">
    <source>
        <dbReference type="ARBA" id="ARBA00022801"/>
    </source>
</evidence>
<evidence type="ECO:0000256" key="7">
    <source>
        <dbReference type="SAM" id="SignalP"/>
    </source>
</evidence>
<dbReference type="EC" id="3.2.1.51" evidence="3"/>
<dbReference type="Proteomes" id="UP000663829">
    <property type="component" value="Unassembled WGS sequence"/>
</dbReference>
<keyword evidence="11" id="KW-1185">Reference proteome</keyword>
<name>A0A813PKL6_9BILA</name>
<evidence type="ECO:0000256" key="3">
    <source>
        <dbReference type="ARBA" id="ARBA00012662"/>
    </source>
</evidence>
<dbReference type="InterPro" id="IPR057739">
    <property type="entry name" value="Glyco_hydro_29_N"/>
</dbReference>
<proteinExistence type="inferred from homology"/>
<dbReference type="GO" id="GO:0016139">
    <property type="term" value="P:glycoside catabolic process"/>
    <property type="evidence" value="ECO:0007669"/>
    <property type="project" value="TreeGrafter"/>
</dbReference>
<dbReference type="AlphaFoldDB" id="A0A813PKL6"/>
<dbReference type="PANTHER" id="PTHR10030">
    <property type="entry name" value="ALPHA-L-FUCOSIDASE"/>
    <property type="match status" value="1"/>
</dbReference>
<dbReference type="GO" id="GO:0005764">
    <property type="term" value="C:lysosome"/>
    <property type="evidence" value="ECO:0007669"/>
    <property type="project" value="TreeGrafter"/>
</dbReference>
<evidence type="ECO:0000259" key="8">
    <source>
        <dbReference type="Pfam" id="PF01120"/>
    </source>
</evidence>
<evidence type="ECO:0000256" key="1">
    <source>
        <dbReference type="ARBA" id="ARBA00004071"/>
    </source>
</evidence>
<feature type="chain" id="PRO_5035596828" description="alpha-L-fucosidase" evidence="7">
    <location>
        <begin position="21"/>
        <end position="230"/>
    </location>
</feature>
<dbReference type="EMBL" id="CAJNOQ010000087">
    <property type="protein sequence ID" value="CAF0754252.1"/>
    <property type="molecule type" value="Genomic_DNA"/>
</dbReference>
<evidence type="ECO:0000313" key="11">
    <source>
        <dbReference type="Proteomes" id="UP000663829"/>
    </source>
</evidence>
<evidence type="ECO:0000313" key="9">
    <source>
        <dbReference type="EMBL" id="CAF0754252.1"/>
    </source>
</evidence>